<dbReference type="RefSeq" id="WP_191781969.1">
    <property type="nucleotide sequence ID" value="NZ_JACSQV010000005.1"/>
</dbReference>
<dbReference type="EMBL" id="JACSQV010000005">
    <property type="protein sequence ID" value="MBD7918117.1"/>
    <property type="molecule type" value="Genomic_DNA"/>
</dbReference>
<keyword evidence="2" id="KW-0472">Membrane</keyword>
<evidence type="ECO:0000256" key="1">
    <source>
        <dbReference type="SAM" id="MobiDB-lite"/>
    </source>
</evidence>
<feature type="region of interest" description="Disordered" evidence="1">
    <location>
        <begin position="260"/>
        <end position="282"/>
    </location>
</feature>
<feature type="compositionally biased region" description="Low complexity" evidence="1">
    <location>
        <begin position="267"/>
        <end position="282"/>
    </location>
</feature>
<proteinExistence type="predicted"/>
<reference evidence="3 4" key="1">
    <citation type="submission" date="2020-08" db="EMBL/GenBank/DDBJ databases">
        <title>A Genomic Blueprint of the Chicken Gut Microbiome.</title>
        <authorList>
            <person name="Gilroy R."/>
            <person name="Ravi A."/>
            <person name="Getino M."/>
            <person name="Pursley I."/>
            <person name="Horton D.L."/>
            <person name="Alikhan N.-F."/>
            <person name="Baker D."/>
            <person name="Gharbi K."/>
            <person name="Hall N."/>
            <person name="Watson M."/>
            <person name="Adriaenssens E.M."/>
            <person name="Foster-Nyarko E."/>
            <person name="Jarju S."/>
            <person name="Secka A."/>
            <person name="Antonio M."/>
            <person name="Oren A."/>
            <person name="Chaudhuri R."/>
            <person name="La Ragione R.M."/>
            <person name="Hildebrand F."/>
            <person name="Pallen M.J."/>
        </authorList>
    </citation>
    <scope>NUCLEOTIDE SEQUENCE [LARGE SCALE GENOMIC DNA]</scope>
    <source>
        <strain evidence="3 4">Sa3CUA2</strain>
    </source>
</reference>
<evidence type="ECO:0008006" key="5">
    <source>
        <dbReference type="Google" id="ProtNLM"/>
    </source>
</evidence>
<protein>
    <recommendedName>
        <fullName evidence="5">Signal transduction histidine kinase subgroup 3 dimerisation and phosphoacceptor domain-containing protein</fullName>
    </recommendedName>
</protein>
<organism evidence="3 4">
    <name type="scientific">Cellulomonas avistercoris</name>
    <dbReference type="NCBI Taxonomy" id="2762242"/>
    <lineage>
        <taxon>Bacteria</taxon>
        <taxon>Bacillati</taxon>
        <taxon>Actinomycetota</taxon>
        <taxon>Actinomycetes</taxon>
        <taxon>Micrococcales</taxon>
        <taxon>Cellulomonadaceae</taxon>
        <taxon>Cellulomonas</taxon>
    </lineage>
</organism>
<comment type="caution">
    <text evidence="3">The sequence shown here is derived from an EMBL/GenBank/DDBJ whole genome shotgun (WGS) entry which is preliminary data.</text>
</comment>
<gene>
    <name evidence="3" type="ORF">H9657_07475</name>
</gene>
<keyword evidence="4" id="KW-1185">Reference proteome</keyword>
<accession>A0ABR8QCH1</accession>
<evidence type="ECO:0000256" key="2">
    <source>
        <dbReference type="SAM" id="Phobius"/>
    </source>
</evidence>
<sequence length="282" mass="30858">MSLTDQQWLSAVIAASVALTVYVLGVRSTARGRRFEELSRATVRLNDAAIALASEVSRLEGDRAAPADTRDLHREVRAAAAAVQLATQRRDILLRSSIVVRTAWQMRRAVQHPDDDVSRWPWWRFAPDPTHADGARCASCPSGVRPPAALLSARIRTDPTVRRMNRLLDDLNRSVAGEVARAPFTPGDTSRHVVARLLQPSGRWRPGARAGGAGAAPPAVRGVAWRRWWRELPDRIRHRGAPDRDQLDEWLRHYGCLSVEDPKPSSGAVPGPGATGAVAAGR</sequence>
<keyword evidence="2" id="KW-0812">Transmembrane</keyword>
<feature type="transmembrane region" description="Helical" evidence="2">
    <location>
        <begin position="6"/>
        <end position="25"/>
    </location>
</feature>
<evidence type="ECO:0000313" key="4">
    <source>
        <dbReference type="Proteomes" id="UP000604241"/>
    </source>
</evidence>
<name>A0ABR8QCH1_9CELL</name>
<keyword evidence="2" id="KW-1133">Transmembrane helix</keyword>
<evidence type="ECO:0000313" key="3">
    <source>
        <dbReference type="EMBL" id="MBD7918117.1"/>
    </source>
</evidence>
<dbReference type="Proteomes" id="UP000604241">
    <property type="component" value="Unassembled WGS sequence"/>
</dbReference>